<proteinExistence type="predicted"/>
<name>A0A9Q3D199_9BASI</name>
<keyword evidence="2" id="KW-1185">Reference proteome</keyword>
<gene>
    <name evidence="1" type="ORF">O181_034699</name>
</gene>
<protein>
    <submittedName>
        <fullName evidence="1">Uncharacterized protein</fullName>
    </submittedName>
</protein>
<comment type="caution">
    <text evidence="1">The sequence shown here is derived from an EMBL/GenBank/DDBJ whole genome shotgun (WGS) entry which is preliminary data.</text>
</comment>
<reference evidence="1" key="1">
    <citation type="submission" date="2021-03" db="EMBL/GenBank/DDBJ databases">
        <title>Draft genome sequence of rust myrtle Austropuccinia psidii MF-1, a brazilian biotype.</title>
        <authorList>
            <person name="Quecine M.C."/>
            <person name="Pachon D.M.R."/>
            <person name="Bonatelli M.L."/>
            <person name="Correr F.H."/>
            <person name="Franceschini L.M."/>
            <person name="Leite T.F."/>
            <person name="Margarido G.R.A."/>
            <person name="Almeida C.A."/>
            <person name="Ferrarezi J.A."/>
            <person name="Labate C.A."/>
        </authorList>
    </citation>
    <scope>NUCLEOTIDE SEQUENCE</scope>
    <source>
        <strain evidence="1">MF-1</strain>
    </source>
</reference>
<evidence type="ECO:0000313" key="2">
    <source>
        <dbReference type="Proteomes" id="UP000765509"/>
    </source>
</evidence>
<organism evidence="1 2">
    <name type="scientific">Austropuccinia psidii MF-1</name>
    <dbReference type="NCBI Taxonomy" id="1389203"/>
    <lineage>
        <taxon>Eukaryota</taxon>
        <taxon>Fungi</taxon>
        <taxon>Dikarya</taxon>
        <taxon>Basidiomycota</taxon>
        <taxon>Pucciniomycotina</taxon>
        <taxon>Pucciniomycetes</taxon>
        <taxon>Pucciniales</taxon>
        <taxon>Sphaerophragmiaceae</taxon>
        <taxon>Austropuccinia</taxon>
    </lineage>
</organism>
<accession>A0A9Q3D199</accession>
<dbReference type="AlphaFoldDB" id="A0A9Q3D199"/>
<dbReference type="Proteomes" id="UP000765509">
    <property type="component" value="Unassembled WGS sequence"/>
</dbReference>
<evidence type="ECO:0000313" key="1">
    <source>
        <dbReference type="EMBL" id="MBW0494984.1"/>
    </source>
</evidence>
<dbReference type="EMBL" id="AVOT02012858">
    <property type="protein sequence ID" value="MBW0494984.1"/>
    <property type="molecule type" value="Genomic_DNA"/>
</dbReference>
<sequence>MASAKHQRPPDQLRSSFPLTLRGILPFLHAPCTQGFRSGAYMVLYTIMHHFCTAIQWWRFQDPMPSLKINFPKSNSHLEGGPLNSLVWQSMAAIRRPFKDPNHLALQELGWQFHSQLFQGVFSGLINSFNKLSRHQVFQYSLGNSIGPYRYQSINLYVLGPIGTIHIPLREFNHTAQISRWPDQY</sequence>